<evidence type="ECO:0000313" key="2">
    <source>
        <dbReference type="EMBL" id="BBM37273.1"/>
    </source>
</evidence>
<dbReference type="InterPro" id="IPR029044">
    <property type="entry name" value="Nucleotide-diphossugar_trans"/>
</dbReference>
<name>A0A510JH70_9FUSO</name>
<evidence type="ECO:0000259" key="1">
    <source>
        <dbReference type="Pfam" id="PF00535"/>
    </source>
</evidence>
<dbReference type="Pfam" id="PF00535">
    <property type="entry name" value="Glycos_transf_2"/>
    <property type="match status" value="1"/>
</dbReference>
<protein>
    <submittedName>
        <fullName evidence="2">Family 2 glycosyl transferase</fullName>
    </submittedName>
</protein>
<dbReference type="GO" id="GO:0016740">
    <property type="term" value="F:transferase activity"/>
    <property type="evidence" value="ECO:0007669"/>
    <property type="project" value="UniProtKB-KW"/>
</dbReference>
<dbReference type="Gene3D" id="3.90.550.10">
    <property type="entry name" value="Spore Coat Polysaccharide Biosynthesis Protein SpsA, Chain A"/>
    <property type="match status" value="1"/>
</dbReference>
<dbReference type="Proteomes" id="UP000321606">
    <property type="component" value="Chromosome"/>
</dbReference>
<dbReference type="AlphaFoldDB" id="A0A510JH70"/>
<accession>A0A510JH70</accession>
<dbReference type="RefSeq" id="WP_026738331.1">
    <property type="nucleotide sequence ID" value="NZ_AP019822.1"/>
</dbReference>
<feature type="domain" description="Glycosyltransferase 2-like" evidence="1">
    <location>
        <begin position="5"/>
        <end position="137"/>
    </location>
</feature>
<dbReference type="EMBL" id="AP019822">
    <property type="protein sequence ID" value="BBM37273.1"/>
    <property type="molecule type" value="Genomic_DNA"/>
</dbReference>
<proteinExistence type="predicted"/>
<reference evidence="2 3" key="1">
    <citation type="submission" date="2019-07" db="EMBL/GenBank/DDBJ databases">
        <title>Complete Genome Sequence of Leptotrichia goodfellowii Strain JCM 16774.</title>
        <authorList>
            <person name="Watanabe S."/>
            <person name="Cui L."/>
        </authorList>
    </citation>
    <scope>NUCLEOTIDE SEQUENCE [LARGE SCALE GENOMIC DNA]</scope>
    <source>
        <strain evidence="2 3">JCM16774</strain>
    </source>
</reference>
<dbReference type="CDD" id="cd00761">
    <property type="entry name" value="Glyco_tranf_GTA_type"/>
    <property type="match status" value="1"/>
</dbReference>
<sequence>MKEVSLVITSCGRFDLLKRTLDSFFEKNTYPIKEIIITEDSTEGKKLKKLIAEYETGENKPNFNLIINEVREGQLKCIDKAYNEVKTEYVFHCEDDWVFLKGGFIEKSLSLLEENPHLLLVGLRAKEDFREDFFKDKEYVAGNGETYYEVKDEIFTYNPGLRKKEVCDLFGSHERLKDQLYEMALSEFYKKKDYRTVYLKEKYVEHIGDKRHVHFRRKGENSILNFKMDRMIKKVRYTVLKLLGKVK</sequence>
<dbReference type="OrthoDB" id="848759at2"/>
<dbReference type="KEGG" id="lgo:JCM16774_2235"/>
<evidence type="ECO:0000313" key="3">
    <source>
        <dbReference type="Proteomes" id="UP000321606"/>
    </source>
</evidence>
<dbReference type="STRING" id="714315.GCA_000516535_02230"/>
<dbReference type="InterPro" id="IPR001173">
    <property type="entry name" value="Glyco_trans_2-like"/>
</dbReference>
<gene>
    <name evidence="2" type="ORF">JCM16774_2235</name>
</gene>
<dbReference type="SUPFAM" id="SSF53448">
    <property type="entry name" value="Nucleotide-diphospho-sugar transferases"/>
    <property type="match status" value="1"/>
</dbReference>
<keyword evidence="2" id="KW-0808">Transferase</keyword>
<organism evidence="2 3">
    <name type="scientific">Pseudoleptotrichia goodfellowii</name>
    <dbReference type="NCBI Taxonomy" id="157692"/>
    <lineage>
        <taxon>Bacteria</taxon>
        <taxon>Fusobacteriati</taxon>
        <taxon>Fusobacteriota</taxon>
        <taxon>Fusobacteriia</taxon>
        <taxon>Fusobacteriales</taxon>
        <taxon>Leptotrichiaceae</taxon>
        <taxon>Pseudoleptotrichia</taxon>
    </lineage>
</organism>